<feature type="domain" description="NADP-dependent oxidoreductase" evidence="1">
    <location>
        <begin position="18"/>
        <end position="269"/>
    </location>
</feature>
<proteinExistence type="predicted"/>
<dbReference type="Pfam" id="PF00248">
    <property type="entry name" value="Aldo_ket_red"/>
    <property type="match status" value="1"/>
</dbReference>
<evidence type="ECO:0000313" key="2">
    <source>
        <dbReference type="EMBL" id="AEA12261.1"/>
    </source>
</evidence>
<dbReference type="Proteomes" id="UP000008138">
    <property type="component" value="Chromosome"/>
</dbReference>
<reference key="2">
    <citation type="submission" date="2011-03" db="EMBL/GenBank/DDBJ databases">
        <title>Complete genome sequence of the thermoacidophilic crenarchaeon Thermoproteus uzoniensis 768-20.</title>
        <authorList>
            <person name="Mardanov A.V."/>
            <person name="Gumerov V.M."/>
            <person name="Beletsky A.V."/>
            <person name="Prokofeva M.I."/>
            <person name="Bonch-Osmolovskaya E.A."/>
            <person name="Ravin N.V."/>
            <person name="Skryabin K.G."/>
        </authorList>
    </citation>
    <scope>NUCLEOTIDE SEQUENCE</scope>
    <source>
        <strain>768-20</strain>
    </source>
</reference>
<dbReference type="PRINTS" id="PR00069">
    <property type="entry name" value="ALDKETRDTASE"/>
</dbReference>
<dbReference type="STRING" id="999630.TUZN_0773"/>
<evidence type="ECO:0000259" key="1">
    <source>
        <dbReference type="Pfam" id="PF00248"/>
    </source>
</evidence>
<accession>F2L512</accession>
<dbReference type="EMBL" id="CP002590">
    <property type="protein sequence ID" value="AEA12261.1"/>
    <property type="molecule type" value="Genomic_DNA"/>
</dbReference>
<dbReference type="GO" id="GO:0016491">
    <property type="term" value="F:oxidoreductase activity"/>
    <property type="evidence" value="ECO:0007669"/>
    <property type="project" value="InterPro"/>
</dbReference>
<evidence type="ECO:0000313" key="3">
    <source>
        <dbReference type="Proteomes" id="UP000008138"/>
    </source>
</evidence>
<organism evidence="2 3">
    <name type="scientific">Thermoproteus uzoniensis (strain 768-20)</name>
    <dbReference type="NCBI Taxonomy" id="999630"/>
    <lineage>
        <taxon>Archaea</taxon>
        <taxon>Thermoproteota</taxon>
        <taxon>Thermoprotei</taxon>
        <taxon>Thermoproteales</taxon>
        <taxon>Thermoproteaceae</taxon>
        <taxon>Thermoproteus</taxon>
    </lineage>
</organism>
<dbReference type="Gene3D" id="3.20.20.100">
    <property type="entry name" value="NADP-dependent oxidoreductase domain"/>
    <property type="match status" value="1"/>
</dbReference>
<gene>
    <name evidence="2" type="ordered locus">TUZN_0773</name>
</gene>
<reference evidence="2 3" key="1">
    <citation type="journal article" date="2011" name="J. Bacteriol.">
        <title>Complete genome sequence of the thermoacidophilic crenarchaeon Thermoproteus uzoniensis 768-20.</title>
        <authorList>
            <person name="Mardanov A.V."/>
            <person name="Gumerov V.M."/>
            <person name="Beletsky A.V."/>
            <person name="Prokofeva M.I."/>
            <person name="Bonch-Osmolovskaya E.A."/>
            <person name="Ravin N.V."/>
            <person name="Skryabin K.G."/>
        </authorList>
    </citation>
    <scope>NUCLEOTIDE SEQUENCE [LARGE SCALE GENOMIC DNA]</scope>
    <source>
        <strain evidence="2 3">768-20</strain>
    </source>
</reference>
<dbReference type="HOGENOM" id="CLU_023205_2_3_2"/>
<dbReference type="PANTHER" id="PTHR43638:SF3">
    <property type="entry name" value="ALDEHYDE REDUCTASE"/>
    <property type="match status" value="1"/>
</dbReference>
<dbReference type="eggNOG" id="arCOG01619">
    <property type="taxonomic scope" value="Archaea"/>
</dbReference>
<keyword evidence="3" id="KW-1185">Reference proteome</keyword>
<name>F2L512_THEU7</name>
<dbReference type="PANTHER" id="PTHR43638">
    <property type="entry name" value="OXIDOREDUCTASE, ALDO/KETO REDUCTASE FAMILY PROTEIN"/>
    <property type="match status" value="1"/>
</dbReference>
<dbReference type="AlphaFoldDB" id="F2L512"/>
<dbReference type="InterPro" id="IPR020471">
    <property type="entry name" value="AKR"/>
</dbReference>
<dbReference type="SUPFAM" id="SSF51430">
    <property type="entry name" value="NAD(P)-linked oxidoreductase"/>
    <property type="match status" value="1"/>
</dbReference>
<sequence>MRYMERKCFKAVGCVSALGIGTSGLGGDLWRADTSKDERHLAVLANALANGIWVVDTSEIYGGGHAEELVGKALSTFAKEDRDKVVVVTKFWPDNAEKIVLAAKASARRLGTYIDIYMPHGPLPDICKAVKAFEELVDRGVIRFWGLSNVDARKIEEARSCAKRHDIAAVENVYNYINRLDEHEALPYAQREGILYLAASPLARGAVVENYRIRRIAERLGKTPVQVALRWLMDKPAVVPIPRTTRPEGVLEFAGAYGWRLPDEYAKELEVR</sequence>
<dbReference type="InterPro" id="IPR023210">
    <property type="entry name" value="NADP_OxRdtase_dom"/>
</dbReference>
<dbReference type="InterPro" id="IPR036812">
    <property type="entry name" value="NAD(P)_OxRdtase_dom_sf"/>
</dbReference>
<protein>
    <submittedName>
        <fullName evidence="2">Aldo/keto reductase</fullName>
    </submittedName>
</protein>
<dbReference type="KEGG" id="tuz:TUZN_0773"/>